<dbReference type="InterPro" id="IPR027039">
    <property type="entry name" value="Crtac1"/>
</dbReference>
<gene>
    <name evidence="4" type="ORF">ACFORO_18805</name>
</gene>
<dbReference type="Pfam" id="PF07593">
    <property type="entry name" value="UnbV_ASPIC"/>
    <property type="match status" value="1"/>
</dbReference>
<reference evidence="5" key="1">
    <citation type="journal article" date="2019" name="Int. J. Syst. Evol. Microbiol.">
        <title>The Global Catalogue of Microorganisms (GCM) 10K type strain sequencing project: providing services to taxonomists for standard genome sequencing and annotation.</title>
        <authorList>
            <consortium name="The Broad Institute Genomics Platform"/>
            <consortium name="The Broad Institute Genome Sequencing Center for Infectious Disease"/>
            <person name="Wu L."/>
            <person name="Ma J."/>
        </authorList>
    </citation>
    <scope>NUCLEOTIDE SEQUENCE [LARGE SCALE GENOMIC DNA]</scope>
    <source>
        <strain evidence="5">CGMCC 4.7682</strain>
    </source>
</reference>
<feature type="signal peptide" evidence="2">
    <location>
        <begin position="1"/>
        <end position="23"/>
    </location>
</feature>
<dbReference type="RefSeq" id="WP_377870912.1">
    <property type="nucleotide sequence ID" value="NZ_JBHMAY010000025.1"/>
</dbReference>
<protein>
    <submittedName>
        <fullName evidence="4">FG-GAP-like repeat-containing protein</fullName>
    </submittedName>
</protein>
<dbReference type="PANTHER" id="PTHR16026:SF0">
    <property type="entry name" value="CARTILAGE ACIDIC PROTEIN 1"/>
    <property type="match status" value="1"/>
</dbReference>
<dbReference type="InterPro" id="IPR028994">
    <property type="entry name" value="Integrin_alpha_N"/>
</dbReference>
<evidence type="ECO:0000256" key="1">
    <source>
        <dbReference type="ARBA" id="ARBA00022729"/>
    </source>
</evidence>
<dbReference type="InterPro" id="IPR011519">
    <property type="entry name" value="UnbV_ASPIC"/>
</dbReference>
<dbReference type="Pfam" id="PF13517">
    <property type="entry name" value="FG-GAP_3"/>
    <property type="match status" value="1"/>
</dbReference>
<dbReference type="Gene3D" id="2.130.10.130">
    <property type="entry name" value="Integrin alpha, N-terminal"/>
    <property type="match status" value="1"/>
</dbReference>
<evidence type="ECO:0000259" key="3">
    <source>
        <dbReference type="Pfam" id="PF07593"/>
    </source>
</evidence>
<accession>A0ABV7QK23</accession>
<keyword evidence="1 2" id="KW-0732">Signal</keyword>
<dbReference type="EMBL" id="JBHRWI010000022">
    <property type="protein sequence ID" value="MFC3512229.1"/>
    <property type="molecule type" value="Genomic_DNA"/>
</dbReference>
<dbReference type="Proteomes" id="UP001595764">
    <property type="component" value="Unassembled WGS sequence"/>
</dbReference>
<dbReference type="SUPFAM" id="SSF69318">
    <property type="entry name" value="Integrin alpha N-terminal domain"/>
    <property type="match status" value="1"/>
</dbReference>
<evidence type="ECO:0000313" key="5">
    <source>
        <dbReference type="Proteomes" id="UP001595764"/>
    </source>
</evidence>
<dbReference type="Pfam" id="PF01839">
    <property type="entry name" value="FG-GAP"/>
    <property type="match status" value="1"/>
</dbReference>
<evidence type="ECO:0000256" key="2">
    <source>
        <dbReference type="SAM" id="SignalP"/>
    </source>
</evidence>
<feature type="chain" id="PRO_5045219499" evidence="2">
    <location>
        <begin position="24"/>
        <end position="639"/>
    </location>
</feature>
<evidence type="ECO:0000313" key="4">
    <source>
        <dbReference type="EMBL" id="MFC3512229.1"/>
    </source>
</evidence>
<dbReference type="PANTHER" id="PTHR16026">
    <property type="entry name" value="CARTILAGE ACIDIC PROTEIN 1"/>
    <property type="match status" value="1"/>
</dbReference>
<comment type="caution">
    <text evidence="4">The sequence shown here is derived from an EMBL/GenBank/DDBJ whole genome shotgun (WGS) entry which is preliminary data.</text>
</comment>
<sequence>MRPFLRRHLARLVALFGCAAVFAFTVVPQPSSAEETQLANQFSFTAAQISPDNAPGGRHLRTVAPAYDQIRSWISSVGAATALFAADGGPVAHDVCLVDPRTDTVTVEPAPGTGARYQPFTLAPSGLEMPSYAAPMGCLPADVDENGRQDVVVYYWGRSPVIFERLPGNTPSAAAFRPRELVSPWQVWNTNAATIGDFDGDGHPDLVFGNYFPDGARVLDPTAHQPELTMNDSLSHAANGGTLRLFRSAGSGRFAEAPDAFPPDTRTGWALALASQDIGGRGLPDLYVANDFGPDHLLVNESAPGRVAFRTATGTRHATTPKSKVLGNDSFKGMGVAFADLDAKGVPDILVSNITEPYALQESNFAYQSTMGRAETAARLRDGVAPYDDHSEDLGLSRTGWSWDVKAADFGNSGSEEVMHATGFVAGEVNRWAQLQETAMSNDLVLSRPALWPRFTEGTDLSGHDHNTFFARDADGRYVNVADRIGVGTDAVSRSFAVGDVDGDGRLDFVVANQWAPSTLYRNTSPAGAFLGLRLRKPVGDNACRAGAPGPTSPAIGAEAEVAAPGGGNRLQQVYPANGHNGVNAPDLHFGLGSEPPSSVPVRLAWRDGCGHRHDGSVSLAPGWHQLRLNPDGTIEEDR</sequence>
<dbReference type="InterPro" id="IPR013517">
    <property type="entry name" value="FG-GAP"/>
</dbReference>
<feature type="domain" description="ASPIC/UnbV" evidence="3">
    <location>
        <begin position="555"/>
        <end position="609"/>
    </location>
</feature>
<proteinExistence type="predicted"/>
<name>A0ABV7QK23_9PSEU</name>
<organism evidence="4 5">
    <name type="scientific">Amycolatopsis halotolerans</name>
    <dbReference type="NCBI Taxonomy" id="330083"/>
    <lineage>
        <taxon>Bacteria</taxon>
        <taxon>Bacillati</taxon>
        <taxon>Actinomycetota</taxon>
        <taxon>Actinomycetes</taxon>
        <taxon>Pseudonocardiales</taxon>
        <taxon>Pseudonocardiaceae</taxon>
        <taxon>Amycolatopsis</taxon>
    </lineage>
</organism>
<keyword evidence="5" id="KW-1185">Reference proteome</keyword>